<dbReference type="GO" id="GO:0043190">
    <property type="term" value="C:ATP-binding cassette (ABC) transporter complex"/>
    <property type="evidence" value="ECO:0007669"/>
    <property type="project" value="InterPro"/>
</dbReference>
<dbReference type="Gene3D" id="3.40.190.10">
    <property type="entry name" value="Periplasmic binding protein-like II"/>
    <property type="match status" value="1"/>
</dbReference>
<reference evidence="3 4" key="1">
    <citation type="journal article" date="2019" name="Emerg. Microbes Infect.">
        <title>Comprehensive subspecies identification of 175 nontuberculous mycobacteria species based on 7547 genomic profiles.</title>
        <authorList>
            <person name="Matsumoto Y."/>
            <person name="Kinjo T."/>
            <person name="Motooka D."/>
            <person name="Nabeya D."/>
            <person name="Jung N."/>
            <person name="Uechi K."/>
            <person name="Horii T."/>
            <person name="Iida T."/>
            <person name="Fujita J."/>
            <person name="Nakamura S."/>
        </authorList>
    </citation>
    <scope>NUCLEOTIDE SEQUENCE [LARGE SCALE GENOMIC DNA]</scope>
    <source>
        <strain evidence="3 4">JCM 15658</strain>
    </source>
</reference>
<dbReference type="Gene3D" id="3.40.190.120">
    <property type="entry name" value="Osmoprotection protein (prox), domain 2"/>
    <property type="match status" value="1"/>
</dbReference>
<evidence type="ECO:0000256" key="1">
    <source>
        <dbReference type="SAM" id="MobiDB-lite"/>
    </source>
</evidence>
<feature type="domain" description="ABC-type glycine betaine transport system substrate-binding" evidence="2">
    <location>
        <begin position="41"/>
        <end position="277"/>
    </location>
</feature>
<keyword evidence="4" id="KW-1185">Reference proteome</keyword>
<feature type="compositionally biased region" description="Basic residues" evidence="1">
    <location>
        <begin position="295"/>
        <end position="305"/>
    </location>
</feature>
<name>A0AAD1MWX5_MYCMB</name>
<sequence length="354" mass="38656">MALVMAVLLTVSGCGLGSGSTVPLMVGPGSITPASGLEGVRITVGSKEYTEQVILGYILEFTLMAAGAEVRDLTGIVGSRSTREAQLRGQVDVAYEFTGNAWINYLGHEKPIPNAREQFEAVRDEDLERNDMVWLDPAPMDDTYALAASKAVVERTGVRTLSQYADLVRTNPAAAKTCVDTEFRARQDGFPGMAAAYGFDPARAQTPILQVGIIYQATADGRQCDFGEVFTTDGRIAALDLTVLTDDKQFFAHYNPSVTMKRSFFEAHPEIAEVTAPRHRGTDERGDHRDEQAGRRRRARSRGGRARLDGRRRVRHRALTCANPIESDIGHRSGVGDLSRTNSGLPPSLVVRFQ</sequence>
<proteinExistence type="predicted"/>
<evidence type="ECO:0000313" key="4">
    <source>
        <dbReference type="Proteomes" id="UP000466039"/>
    </source>
</evidence>
<dbReference type="GO" id="GO:0022857">
    <property type="term" value="F:transmembrane transporter activity"/>
    <property type="evidence" value="ECO:0007669"/>
    <property type="project" value="InterPro"/>
</dbReference>
<dbReference type="EMBL" id="AP022617">
    <property type="protein sequence ID" value="BBZ60878.1"/>
    <property type="molecule type" value="Genomic_DNA"/>
</dbReference>
<evidence type="ECO:0000259" key="2">
    <source>
        <dbReference type="Pfam" id="PF04069"/>
    </source>
</evidence>
<dbReference type="InterPro" id="IPR007210">
    <property type="entry name" value="ABC_Gly_betaine_transp_sub-bd"/>
</dbReference>
<dbReference type="Proteomes" id="UP000466039">
    <property type="component" value="Chromosome"/>
</dbReference>
<dbReference type="SUPFAM" id="SSF53850">
    <property type="entry name" value="Periplasmic binding protein-like II"/>
    <property type="match status" value="1"/>
</dbReference>
<evidence type="ECO:0000313" key="3">
    <source>
        <dbReference type="EMBL" id="BBZ60878.1"/>
    </source>
</evidence>
<gene>
    <name evidence="3" type="ORF">MMON_21790</name>
</gene>
<organism evidence="3 4">
    <name type="scientific">Mycolicibacterium monacense</name>
    <name type="common">Mycobacterium monacense</name>
    <dbReference type="NCBI Taxonomy" id="85693"/>
    <lineage>
        <taxon>Bacteria</taxon>
        <taxon>Bacillati</taxon>
        <taxon>Actinomycetota</taxon>
        <taxon>Actinomycetes</taxon>
        <taxon>Mycobacteriales</taxon>
        <taxon>Mycobacteriaceae</taxon>
        <taxon>Mycolicibacterium</taxon>
    </lineage>
</organism>
<dbReference type="AlphaFoldDB" id="A0AAD1MWX5"/>
<protein>
    <submittedName>
        <fullName evidence="3">Glycine/betaine ABC transporter substrate-binding protein</fullName>
    </submittedName>
</protein>
<feature type="region of interest" description="Disordered" evidence="1">
    <location>
        <begin position="274"/>
        <end position="313"/>
    </location>
</feature>
<feature type="region of interest" description="Disordered" evidence="1">
    <location>
        <begin position="329"/>
        <end position="354"/>
    </location>
</feature>
<feature type="compositionally biased region" description="Basic and acidic residues" evidence="1">
    <location>
        <begin position="280"/>
        <end position="294"/>
    </location>
</feature>
<accession>A0AAD1MWX5</accession>
<dbReference type="Pfam" id="PF04069">
    <property type="entry name" value="OpuAC"/>
    <property type="match status" value="1"/>
</dbReference>